<evidence type="ECO:0000313" key="1">
    <source>
        <dbReference type="EMBL" id="ANC34001.1"/>
    </source>
</evidence>
<sequence length="77" mass="8685">MIAQGHAGLSIRNAVTTLKQCRKRRQNNAICLWLEKILLYGNTATQKASQPDKSRHLSSLINKICLHKAVYETIPNI</sequence>
<evidence type="ECO:0000313" key="2">
    <source>
        <dbReference type="Proteomes" id="UP000053801"/>
    </source>
</evidence>
<proteinExistence type="predicted"/>
<dbReference type="AlphaFoldDB" id="A0A161I343"/>
<reference evidence="1 2" key="1">
    <citation type="journal article" date="2013" name="Pathogens">
        <title>An Emerging Tick-Borne Disease of Humans Is Caused by a Subset of Strains with Conserved Genome Structure.</title>
        <authorList>
            <person name="Barbet A.F."/>
            <person name="Al-Khedery B."/>
            <person name="Stuen S."/>
            <person name="Granquist E.G."/>
            <person name="Felsheim R.F."/>
            <person name="Munderloh U.G."/>
        </authorList>
    </citation>
    <scope>NUCLEOTIDE SEQUENCE [LARGE SCALE GENOMIC DNA]</scope>
    <source>
        <strain evidence="1 2">Norway variant2</strain>
    </source>
</reference>
<dbReference type="Proteomes" id="UP000053801">
    <property type="component" value="Chromosome"/>
</dbReference>
<gene>
    <name evidence="1" type="ORF">P029_01020</name>
</gene>
<dbReference type="EMBL" id="CP015376">
    <property type="protein sequence ID" value="ANC34001.1"/>
    <property type="molecule type" value="Genomic_DNA"/>
</dbReference>
<accession>A0A161I343</accession>
<reference evidence="1 2" key="2">
    <citation type="journal article" date="2014" name="Pathogens">
        <title>Comparative Genomics Identifies a Potential Marker of Human-Virulent Anaplasma phagocytophilum.</title>
        <authorList>
            <person name="Al-Khedery B."/>
            <person name="Barbet A.F."/>
        </authorList>
    </citation>
    <scope>NUCLEOTIDE SEQUENCE [LARGE SCALE GENOMIC DNA]</scope>
    <source>
        <strain evidence="1 2">Norway variant2</strain>
    </source>
</reference>
<name>A0A161I343_ANAPH</name>
<organism evidence="1 2">
    <name type="scientific">Anaplasma phagocytophilum str. Norway variant2</name>
    <dbReference type="NCBI Taxonomy" id="1392507"/>
    <lineage>
        <taxon>Bacteria</taxon>
        <taxon>Pseudomonadati</taxon>
        <taxon>Pseudomonadota</taxon>
        <taxon>Alphaproteobacteria</taxon>
        <taxon>Rickettsiales</taxon>
        <taxon>Anaplasmataceae</taxon>
        <taxon>Anaplasma</taxon>
        <taxon>phagocytophilum group</taxon>
    </lineage>
</organism>
<protein>
    <submittedName>
        <fullName evidence="1">Uncharacterized protein</fullName>
    </submittedName>
</protein>